<keyword evidence="1" id="KW-0472">Membrane</keyword>
<dbReference type="Pfam" id="PF13843">
    <property type="entry name" value="DDE_Tnp_1_7"/>
    <property type="match status" value="1"/>
</dbReference>
<keyword evidence="4" id="KW-1185">Reference proteome</keyword>
<evidence type="ECO:0000256" key="1">
    <source>
        <dbReference type="SAM" id="Phobius"/>
    </source>
</evidence>
<dbReference type="InterPro" id="IPR029526">
    <property type="entry name" value="PGBD"/>
</dbReference>
<dbReference type="AlphaFoldDB" id="A0AAV4FSG6"/>
<evidence type="ECO:0000313" key="4">
    <source>
        <dbReference type="Proteomes" id="UP000762676"/>
    </source>
</evidence>
<keyword evidence="1" id="KW-0812">Transmembrane</keyword>
<keyword evidence="1" id="KW-1133">Transmembrane helix</keyword>
<dbReference type="PANTHER" id="PTHR46599:SF6">
    <property type="entry name" value="DUAL SPECIFICITY PHOSPHATASE 26"/>
    <property type="match status" value="1"/>
</dbReference>
<reference evidence="3 4" key="1">
    <citation type="journal article" date="2021" name="Elife">
        <title>Chloroplast acquisition without the gene transfer in kleptoplastic sea slugs, Plakobranchus ocellatus.</title>
        <authorList>
            <person name="Maeda T."/>
            <person name="Takahashi S."/>
            <person name="Yoshida T."/>
            <person name="Shimamura S."/>
            <person name="Takaki Y."/>
            <person name="Nagai Y."/>
            <person name="Toyoda A."/>
            <person name="Suzuki Y."/>
            <person name="Arimoto A."/>
            <person name="Ishii H."/>
            <person name="Satoh N."/>
            <person name="Nishiyama T."/>
            <person name="Hasebe M."/>
            <person name="Maruyama T."/>
            <person name="Minagawa J."/>
            <person name="Obokata J."/>
            <person name="Shigenobu S."/>
        </authorList>
    </citation>
    <scope>NUCLEOTIDE SEQUENCE [LARGE SCALE GENOMIC DNA]</scope>
</reference>
<proteinExistence type="predicted"/>
<evidence type="ECO:0000313" key="3">
    <source>
        <dbReference type="EMBL" id="GFR76447.1"/>
    </source>
</evidence>
<accession>A0AAV4FSG6</accession>
<feature type="domain" description="PiggyBac transposable element-derived protein" evidence="2">
    <location>
        <begin position="1"/>
        <end position="329"/>
    </location>
</feature>
<sequence>MIQKVVCCTNLEGERVYGKNWGKTDATEIEGFVGCLLLLGTLRDNRTTTTVLWDKTNGNQLLRACFSRNRFLKLSNHLRFDEKSTCQSRRAKDAFAPFREIWDDFNLNLGKEYIPGPMLTVDEQLMPWRGRCGFLQYLPSKPDKYGLKIFWICDADNGYPLHREPNLGKVGRSREMNIGRNTAIALSEPYFGSGRNLTVDNFFTDMALSTYLLANNMTLLGTVRKNKRFLPNKFQSGEGLKKGDAIFGFQKEHTIVAYKSNKKKHVVVMSTMHHDDSFDIECRKTEMVMSYNATKGGVDTKDQMCHALTTKRKTNRWPMLLFYNLLDLASIASLVLWRKLNPNDKVSGEDTGCFST</sequence>
<dbReference type="EMBL" id="BMAT01000929">
    <property type="protein sequence ID" value="GFR76447.1"/>
    <property type="molecule type" value="Genomic_DNA"/>
</dbReference>
<feature type="transmembrane region" description="Helical" evidence="1">
    <location>
        <begin position="317"/>
        <end position="337"/>
    </location>
</feature>
<dbReference type="PANTHER" id="PTHR46599">
    <property type="entry name" value="PIGGYBAC TRANSPOSABLE ELEMENT-DERIVED PROTEIN 4"/>
    <property type="match status" value="1"/>
</dbReference>
<dbReference type="Proteomes" id="UP000762676">
    <property type="component" value="Unassembled WGS sequence"/>
</dbReference>
<gene>
    <name evidence="3" type="ORF">ElyMa_000483100</name>
</gene>
<protein>
    <submittedName>
        <fullName evidence="3">PiggyBac transposable element-derived protein 4</fullName>
    </submittedName>
</protein>
<name>A0AAV4FSG6_9GAST</name>
<evidence type="ECO:0000259" key="2">
    <source>
        <dbReference type="Pfam" id="PF13843"/>
    </source>
</evidence>
<comment type="caution">
    <text evidence="3">The sequence shown here is derived from an EMBL/GenBank/DDBJ whole genome shotgun (WGS) entry which is preliminary data.</text>
</comment>
<organism evidence="3 4">
    <name type="scientific">Elysia marginata</name>
    <dbReference type="NCBI Taxonomy" id="1093978"/>
    <lineage>
        <taxon>Eukaryota</taxon>
        <taxon>Metazoa</taxon>
        <taxon>Spiralia</taxon>
        <taxon>Lophotrochozoa</taxon>
        <taxon>Mollusca</taxon>
        <taxon>Gastropoda</taxon>
        <taxon>Heterobranchia</taxon>
        <taxon>Euthyneura</taxon>
        <taxon>Panpulmonata</taxon>
        <taxon>Sacoglossa</taxon>
        <taxon>Placobranchoidea</taxon>
        <taxon>Plakobranchidae</taxon>
        <taxon>Elysia</taxon>
    </lineage>
</organism>